<dbReference type="EC" id="4.2.3.3" evidence="2"/>
<dbReference type="InterPro" id="IPR004363">
    <property type="entry name" value="Methylgl_synth"/>
</dbReference>
<proteinExistence type="inferred from homology"/>
<dbReference type="Proteomes" id="UP000243688">
    <property type="component" value="Unassembled WGS sequence"/>
</dbReference>
<comment type="catalytic activity">
    <reaction evidence="2">
        <text>dihydroxyacetone phosphate = methylglyoxal + phosphate</text>
        <dbReference type="Rhea" id="RHEA:17937"/>
        <dbReference type="ChEBI" id="CHEBI:17158"/>
        <dbReference type="ChEBI" id="CHEBI:43474"/>
        <dbReference type="ChEBI" id="CHEBI:57642"/>
        <dbReference type="EC" id="4.2.3.3"/>
    </reaction>
</comment>
<feature type="binding site" evidence="2">
    <location>
        <position position="9"/>
    </location>
    <ligand>
        <name>substrate</name>
    </ligand>
</feature>
<evidence type="ECO:0000259" key="4">
    <source>
        <dbReference type="PROSITE" id="PS51855"/>
    </source>
</evidence>
<dbReference type="InterPro" id="IPR011607">
    <property type="entry name" value="MGS-like_dom"/>
</dbReference>
<dbReference type="FunFam" id="3.40.50.1380:FF:000006">
    <property type="entry name" value="Methylglyoxal synthase"/>
    <property type="match status" value="1"/>
</dbReference>
<dbReference type="InterPro" id="IPR036914">
    <property type="entry name" value="MGS-like_dom_sf"/>
</dbReference>
<protein>
    <recommendedName>
        <fullName evidence="2">Methylglyoxal synthase</fullName>
        <shortName evidence="2">MGS</shortName>
        <ecNumber evidence="2">4.2.3.3</ecNumber>
    </recommendedName>
</protein>
<reference evidence="5 6" key="1">
    <citation type="submission" date="2016-12" db="EMBL/GenBank/DDBJ databases">
        <title>Candidatus Reconcilibacillus cellulovorans genome.</title>
        <authorList>
            <person name="Kolinko S."/>
            <person name="Wu Y.-W."/>
            <person name="Tachea F."/>
            <person name="Denzel E."/>
            <person name="Hiras J."/>
            <person name="Baecker N."/>
            <person name="Chan L.J."/>
            <person name="Eichorst S.A."/>
            <person name="Frey D."/>
            <person name="Adams P.D."/>
            <person name="Pray T."/>
            <person name="Tanjore D."/>
            <person name="Petzold C.J."/>
            <person name="Gladden J.M."/>
            <person name="Simmons B.A."/>
            <person name="Singer S.W."/>
        </authorList>
    </citation>
    <scope>NUCLEOTIDE SEQUENCE [LARGE SCALE GENOMIC DNA]</scope>
    <source>
        <strain evidence="5">JTherm</strain>
    </source>
</reference>
<comment type="similarity">
    <text evidence="2">Belongs to the methylglyoxal synthase family.</text>
</comment>
<dbReference type="EMBL" id="MOXJ01000001">
    <property type="protein sequence ID" value="PDO11799.1"/>
    <property type="molecule type" value="Genomic_DNA"/>
</dbReference>
<dbReference type="GO" id="GO:0005829">
    <property type="term" value="C:cytosol"/>
    <property type="evidence" value="ECO:0007669"/>
    <property type="project" value="TreeGrafter"/>
</dbReference>
<dbReference type="GO" id="GO:0008929">
    <property type="term" value="F:methylglyoxal synthase activity"/>
    <property type="evidence" value="ECO:0007669"/>
    <property type="project" value="UniProtKB-UniRule"/>
</dbReference>
<dbReference type="PROSITE" id="PS01335">
    <property type="entry name" value="METHYLGLYOXAL_SYNTH"/>
    <property type="match status" value="1"/>
</dbReference>
<dbReference type="InterPro" id="IPR018148">
    <property type="entry name" value="Methylglyoxal_synth_AS"/>
</dbReference>
<feature type="binding site" evidence="2">
    <location>
        <begin position="55"/>
        <end position="56"/>
    </location>
    <ligand>
        <name>substrate</name>
    </ligand>
</feature>
<feature type="binding site" evidence="2">
    <location>
        <position position="88"/>
    </location>
    <ligand>
        <name>substrate</name>
    </ligand>
</feature>
<gene>
    <name evidence="2" type="primary">mgsA</name>
    <name evidence="5" type="ORF">BLM47_00720</name>
</gene>
<dbReference type="SMART" id="SM00851">
    <property type="entry name" value="MGS"/>
    <property type="match status" value="1"/>
</dbReference>
<feature type="active site" description="Proton donor/acceptor" evidence="2 3">
    <location>
        <position position="61"/>
    </location>
</feature>
<dbReference type="CDD" id="cd01422">
    <property type="entry name" value="MGS"/>
    <property type="match status" value="1"/>
</dbReference>
<dbReference type="SUPFAM" id="SSF52335">
    <property type="entry name" value="Methylglyoxal synthase-like"/>
    <property type="match status" value="1"/>
</dbReference>
<keyword evidence="1 2" id="KW-0456">Lyase</keyword>
<evidence type="ECO:0000256" key="1">
    <source>
        <dbReference type="ARBA" id="ARBA00023239"/>
    </source>
</evidence>
<feature type="binding site" evidence="2">
    <location>
        <begin position="35"/>
        <end position="38"/>
    </location>
    <ligand>
        <name>substrate</name>
    </ligand>
</feature>
<dbReference type="PANTHER" id="PTHR30492">
    <property type="entry name" value="METHYLGLYOXAL SYNTHASE"/>
    <property type="match status" value="1"/>
</dbReference>
<dbReference type="GO" id="GO:0019242">
    <property type="term" value="P:methylglyoxal biosynthetic process"/>
    <property type="evidence" value="ECO:0007669"/>
    <property type="project" value="UniProtKB-UniRule"/>
</dbReference>
<feature type="binding site" evidence="2">
    <location>
        <position position="13"/>
    </location>
    <ligand>
        <name>substrate</name>
    </ligand>
</feature>
<dbReference type="NCBIfam" id="TIGR00160">
    <property type="entry name" value="MGSA"/>
    <property type="match status" value="1"/>
</dbReference>
<dbReference type="AlphaFoldDB" id="A0A2A6E4R8"/>
<dbReference type="PIRSF" id="PIRSF006614">
    <property type="entry name" value="Methylglyox_syn"/>
    <property type="match status" value="1"/>
</dbReference>
<dbReference type="PANTHER" id="PTHR30492:SF0">
    <property type="entry name" value="METHYLGLYOXAL SYNTHASE"/>
    <property type="match status" value="1"/>
</dbReference>
<dbReference type="HAMAP" id="MF_00549">
    <property type="entry name" value="Methylglyoxal_synth"/>
    <property type="match status" value="1"/>
</dbReference>
<evidence type="ECO:0000313" key="5">
    <source>
        <dbReference type="EMBL" id="PDO11799.1"/>
    </source>
</evidence>
<dbReference type="PROSITE" id="PS51855">
    <property type="entry name" value="MGS"/>
    <property type="match status" value="1"/>
</dbReference>
<evidence type="ECO:0000256" key="2">
    <source>
        <dbReference type="HAMAP-Rule" id="MF_00549"/>
    </source>
</evidence>
<comment type="function">
    <text evidence="2">Catalyzes the formation of methylglyoxal from dihydroxyacetone phosphate.</text>
</comment>
<dbReference type="Pfam" id="PF02142">
    <property type="entry name" value="MGS"/>
    <property type="match status" value="1"/>
</dbReference>
<sequence>MMNIALIAHDRKKDDMLDFVTAYVHVFARHRLFATGTTGRLIMEKTGLPVHCFLSGPLGGDQQIGALVARNEIDLLIFLRDPLTAQPHEPDIQALLRLCDVHGVPVATNIATAELLVRALERGDFAWRDVVRGEVGAPGEAVENGQGESA</sequence>
<evidence type="ECO:0000313" key="6">
    <source>
        <dbReference type="Proteomes" id="UP000243688"/>
    </source>
</evidence>
<feature type="domain" description="MGS-like" evidence="4">
    <location>
        <begin position="1"/>
        <end position="150"/>
    </location>
</feature>
<accession>A0A2A6E4R8</accession>
<comment type="caution">
    <text evidence="5">The sequence shown here is derived from an EMBL/GenBank/DDBJ whole genome shotgun (WGS) entry which is preliminary data.</text>
</comment>
<name>A0A2A6E4R8_9BACL</name>
<evidence type="ECO:0000256" key="3">
    <source>
        <dbReference type="PIRSR" id="PIRSR006614-1"/>
    </source>
</evidence>
<organism evidence="5 6">
    <name type="scientific">Candidatus Reconcilbacillus cellulovorans</name>
    <dbReference type="NCBI Taxonomy" id="1906605"/>
    <lineage>
        <taxon>Bacteria</taxon>
        <taxon>Bacillati</taxon>
        <taxon>Bacillota</taxon>
        <taxon>Bacilli</taxon>
        <taxon>Bacillales</taxon>
        <taxon>Paenibacillaceae</taxon>
        <taxon>Candidatus Reconcilbacillus</taxon>
    </lineage>
</organism>
<dbReference type="NCBIfam" id="NF003559">
    <property type="entry name" value="PRK05234.1"/>
    <property type="match status" value="1"/>
</dbReference>
<dbReference type="Gene3D" id="3.40.50.1380">
    <property type="entry name" value="Methylglyoxal synthase-like domain"/>
    <property type="match status" value="1"/>
</dbReference>